<evidence type="ECO:0000313" key="3">
    <source>
        <dbReference type="Proteomes" id="UP000256424"/>
    </source>
</evidence>
<dbReference type="Proteomes" id="UP000256424">
    <property type="component" value="Unassembled WGS sequence"/>
</dbReference>
<sequence length="138" mass="15408">MNEILAIKEACQTEGFVPEESQIMDSKRDVSAFAKPQHDNDSCHSERSEESLQNNRDVSLSAKAQHDKQDSDCHSEPALAGEESLGKESRGSKRDVSAFAKPQHDKIPDTSTLESQIDSLVYQLYNLTNEEIKIVESK</sequence>
<evidence type="ECO:0000256" key="1">
    <source>
        <dbReference type="SAM" id="MobiDB-lite"/>
    </source>
</evidence>
<organism evidence="2 3">
    <name type="scientific">Helicobacter aurati</name>
    <dbReference type="NCBI Taxonomy" id="137778"/>
    <lineage>
        <taxon>Bacteria</taxon>
        <taxon>Pseudomonadati</taxon>
        <taxon>Campylobacterota</taxon>
        <taxon>Epsilonproteobacteria</taxon>
        <taxon>Campylobacterales</taxon>
        <taxon>Helicobacteraceae</taxon>
        <taxon>Helicobacter</taxon>
    </lineage>
</organism>
<feature type="compositionally biased region" description="Basic and acidic residues" evidence="1">
    <location>
        <begin position="25"/>
        <end position="50"/>
    </location>
</feature>
<evidence type="ECO:0000313" key="2">
    <source>
        <dbReference type="EMBL" id="RDU69775.1"/>
    </source>
</evidence>
<gene>
    <name evidence="2" type="ORF">CQA66_08805</name>
</gene>
<name>A0A3D8IXY0_9HELI</name>
<accession>A0A3D8IXY0</accession>
<dbReference type="EMBL" id="NXLW01000025">
    <property type="protein sequence ID" value="RDU69775.1"/>
    <property type="molecule type" value="Genomic_DNA"/>
</dbReference>
<dbReference type="AlphaFoldDB" id="A0A3D8IXY0"/>
<proteinExistence type="predicted"/>
<protein>
    <submittedName>
        <fullName evidence="2">Uncharacterized protein</fullName>
    </submittedName>
</protein>
<comment type="caution">
    <text evidence="2">The sequence shown here is derived from an EMBL/GenBank/DDBJ whole genome shotgun (WGS) entry which is preliminary data.</text>
</comment>
<feature type="compositionally biased region" description="Basic and acidic residues" evidence="1">
    <location>
        <begin position="64"/>
        <end position="75"/>
    </location>
</feature>
<feature type="compositionally biased region" description="Basic and acidic residues" evidence="1">
    <location>
        <begin position="84"/>
        <end position="108"/>
    </location>
</feature>
<keyword evidence="3" id="KW-1185">Reference proteome</keyword>
<dbReference type="OrthoDB" id="5329385at2"/>
<reference evidence="2 3" key="1">
    <citation type="submission" date="2018-04" db="EMBL/GenBank/DDBJ databases">
        <title>Novel Campyloabacter and Helicobacter Species and Strains.</title>
        <authorList>
            <person name="Mannion A.J."/>
            <person name="Shen Z."/>
            <person name="Fox J.G."/>
        </authorList>
    </citation>
    <scope>NUCLEOTIDE SEQUENCE [LARGE SCALE GENOMIC DNA]</scope>
    <source>
        <strain evidence="2 3">MIT 97-5075</strain>
    </source>
</reference>
<feature type="region of interest" description="Disordered" evidence="1">
    <location>
        <begin position="17"/>
        <end position="112"/>
    </location>
</feature>